<dbReference type="GO" id="GO:0016289">
    <property type="term" value="F:acyl-CoA hydrolase activity"/>
    <property type="evidence" value="ECO:0007669"/>
    <property type="project" value="UniProtKB-ARBA"/>
</dbReference>
<keyword evidence="7" id="KW-0378">Hydrolase</keyword>
<dbReference type="PANTHER" id="PTHR12418">
    <property type="entry name" value="ACYL-COENZYME A THIOESTERASE THEM4"/>
    <property type="match status" value="1"/>
</dbReference>
<name>A0A2N9L8F7_9BACT</name>
<evidence type="ECO:0000256" key="12">
    <source>
        <dbReference type="ARBA" id="ARBA00023273"/>
    </source>
</evidence>
<protein>
    <recommendedName>
        <fullName evidence="17">Acyl-coenzyme A thioesterase THEM4</fullName>
        <ecNumber evidence="16">3.1.2.2</ecNumber>
    </recommendedName>
    <alternativeName>
        <fullName evidence="18">Thioesterase superfamily member 4</fullName>
    </alternativeName>
</protein>
<keyword evidence="11" id="KW-0472">Membrane</keyword>
<evidence type="ECO:0000256" key="14">
    <source>
        <dbReference type="ARBA" id="ARBA00037002"/>
    </source>
</evidence>
<comment type="catalytic activity">
    <reaction evidence="20">
        <text>hexadecanoyl-CoA + H2O = hexadecanoate + CoA + H(+)</text>
        <dbReference type="Rhea" id="RHEA:16645"/>
        <dbReference type="ChEBI" id="CHEBI:7896"/>
        <dbReference type="ChEBI" id="CHEBI:15377"/>
        <dbReference type="ChEBI" id="CHEBI:15378"/>
        <dbReference type="ChEBI" id="CHEBI:57287"/>
        <dbReference type="ChEBI" id="CHEBI:57379"/>
        <dbReference type="EC" id="3.1.2.2"/>
    </reaction>
    <physiologicalReaction direction="left-to-right" evidence="20">
        <dbReference type="Rhea" id="RHEA:16646"/>
    </physiologicalReaction>
</comment>
<evidence type="ECO:0000256" key="24">
    <source>
        <dbReference type="SAM" id="MobiDB-lite"/>
    </source>
</evidence>
<dbReference type="AlphaFoldDB" id="A0A2N9L8F7"/>
<dbReference type="GO" id="GO:0006631">
    <property type="term" value="P:fatty acid metabolic process"/>
    <property type="evidence" value="ECO:0007669"/>
    <property type="project" value="UniProtKB-KW"/>
</dbReference>
<dbReference type="EMBL" id="OKRB01000078">
    <property type="protein sequence ID" value="SPE19265.1"/>
    <property type="molecule type" value="Genomic_DNA"/>
</dbReference>
<keyword evidence="4" id="KW-1003">Cell membrane</keyword>
<evidence type="ECO:0000256" key="8">
    <source>
        <dbReference type="ARBA" id="ARBA00022832"/>
    </source>
</evidence>
<accession>A0A2N9L8F7</accession>
<dbReference type="GO" id="GO:0005737">
    <property type="term" value="C:cytoplasm"/>
    <property type="evidence" value="ECO:0007669"/>
    <property type="project" value="UniProtKB-SubCell"/>
</dbReference>
<comment type="catalytic activity">
    <reaction evidence="22">
        <text>dodecanoyl-CoA + H2O = dodecanoate + CoA + H(+)</text>
        <dbReference type="Rhea" id="RHEA:30135"/>
        <dbReference type="ChEBI" id="CHEBI:15377"/>
        <dbReference type="ChEBI" id="CHEBI:15378"/>
        <dbReference type="ChEBI" id="CHEBI:18262"/>
        <dbReference type="ChEBI" id="CHEBI:57287"/>
        <dbReference type="ChEBI" id="CHEBI:57375"/>
    </reaction>
    <physiologicalReaction direction="left-to-right" evidence="22">
        <dbReference type="Rhea" id="RHEA:30136"/>
    </physiologicalReaction>
</comment>
<evidence type="ECO:0000313" key="27">
    <source>
        <dbReference type="Proteomes" id="UP000239735"/>
    </source>
</evidence>
<dbReference type="OrthoDB" id="9792301at2"/>
<evidence type="ECO:0000256" key="11">
    <source>
        <dbReference type="ARBA" id="ARBA00023136"/>
    </source>
</evidence>
<dbReference type="EC" id="3.1.2.2" evidence="16"/>
<evidence type="ECO:0000256" key="17">
    <source>
        <dbReference type="ARBA" id="ARBA00040123"/>
    </source>
</evidence>
<evidence type="ECO:0000256" key="2">
    <source>
        <dbReference type="ARBA" id="ARBA00004496"/>
    </source>
</evidence>
<comment type="similarity">
    <text evidence="15">Belongs to the THEM4/THEM5 thioesterase family.</text>
</comment>
<dbReference type="InterPro" id="IPR003736">
    <property type="entry name" value="PAAI_dom"/>
</dbReference>
<keyword evidence="8" id="KW-0276">Fatty acid metabolism</keyword>
<keyword evidence="10" id="KW-0443">Lipid metabolism</keyword>
<dbReference type="Pfam" id="PF03061">
    <property type="entry name" value="4HBT"/>
    <property type="match status" value="1"/>
</dbReference>
<keyword evidence="9" id="KW-0809">Transit peptide</keyword>
<evidence type="ECO:0000256" key="6">
    <source>
        <dbReference type="ARBA" id="ARBA00022703"/>
    </source>
</evidence>
<dbReference type="Proteomes" id="UP000239735">
    <property type="component" value="Unassembled WGS sequence"/>
</dbReference>
<feature type="compositionally biased region" description="Basic and acidic residues" evidence="24">
    <location>
        <begin position="142"/>
        <end position="154"/>
    </location>
</feature>
<evidence type="ECO:0000256" key="23">
    <source>
        <dbReference type="ARBA" id="ARBA00048180"/>
    </source>
</evidence>
<evidence type="ECO:0000256" key="18">
    <source>
        <dbReference type="ARBA" id="ARBA00043210"/>
    </source>
</evidence>
<evidence type="ECO:0000256" key="3">
    <source>
        <dbReference type="ARBA" id="ARBA00004632"/>
    </source>
</evidence>
<dbReference type="PANTHER" id="PTHR12418:SF19">
    <property type="entry name" value="ACYL-COENZYME A THIOESTERASE THEM4"/>
    <property type="match status" value="1"/>
</dbReference>
<evidence type="ECO:0000256" key="5">
    <source>
        <dbReference type="ARBA" id="ARBA00022490"/>
    </source>
</evidence>
<comment type="catalytic activity">
    <reaction evidence="19">
        <text>octanoyl-CoA + H2O = octanoate + CoA + H(+)</text>
        <dbReference type="Rhea" id="RHEA:30143"/>
        <dbReference type="ChEBI" id="CHEBI:15377"/>
        <dbReference type="ChEBI" id="CHEBI:15378"/>
        <dbReference type="ChEBI" id="CHEBI:25646"/>
        <dbReference type="ChEBI" id="CHEBI:57287"/>
        <dbReference type="ChEBI" id="CHEBI:57386"/>
    </reaction>
    <physiologicalReaction direction="left-to-right" evidence="19">
        <dbReference type="Rhea" id="RHEA:30144"/>
    </physiologicalReaction>
</comment>
<comment type="catalytic activity">
    <reaction evidence="23">
        <text>tetradecanoyl-CoA + H2O = tetradecanoate + CoA + H(+)</text>
        <dbReference type="Rhea" id="RHEA:40119"/>
        <dbReference type="ChEBI" id="CHEBI:15377"/>
        <dbReference type="ChEBI" id="CHEBI:15378"/>
        <dbReference type="ChEBI" id="CHEBI:30807"/>
        <dbReference type="ChEBI" id="CHEBI:57287"/>
        <dbReference type="ChEBI" id="CHEBI:57385"/>
    </reaction>
    <physiologicalReaction direction="left-to-right" evidence="23">
        <dbReference type="Rhea" id="RHEA:40120"/>
    </physiologicalReaction>
</comment>
<evidence type="ECO:0000256" key="7">
    <source>
        <dbReference type="ARBA" id="ARBA00022801"/>
    </source>
</evidence>
<evidence type="ECO:0000256" key="9">
    <source>
        <dbReference type="ARBA" id="ARBA00022946"/>
    </source>
</evidence>
<comment type="subcellular location">
    <subcellularLocation>
        <location evidence="3">Cell projection</location>
        <location evidence="3">Ruffle membrane</location>
    </subcellularLocation>
    <subcellularLocation>
        <location evidence="2">Cytoplasm</location>
    </subcellularLocation>
    <subcellularLocation>
        <location evidence="1">Membrane</location>
        <topology evidence="1">Peripheral membrane protein</topology>
    </subcellularLocation>
</comment>
<comment type="catalytic activity">
    <reaction evidence="13">
        <text>(5Z,8Z,11Z,14Z)-eicosatetraenoyl-CoA + H2O = (5Z,8Z,11Z,14Z)-eicosatetraenoate + CoA + H(+)</text>
        <dbReference type="Rhea" id="RHEA:40151"/>
        <dbReference type="ChEBI" id="CHEBI:15377"/>
        <dbReference type="ChEBI" id="CHEBI:15378"/>
        <dbReference type="ChEBI" id="CHEBI:32395"/>
        <dbReference type="ChEBI" id="CHEBI:57287"/>
        <dbReference type="ChEBI" id="CHEBI:57368"/>
    </reaction>
    <physiologicalReaction direction="left-to-right" evidence="13">
        <dbReference type="Rhea" id="RHEA:40152"/>
    </physiologicalReaction>
</comment>
<feature type="region of interest" description="Disordered" evidence="24">
    <location>
        <begin position="141"/>
        <end position="160"/>
    </location>
</feature>
<evidence type="ECO:0000259" key="25">
    <source>
        <dbReference type="Pfam" id="PF03061"/>
    </source>
</evidence>
<keyword evidence="5" id="KW-0963">Cytoplasm</keyword>
<dbReference type="InterPro" id="IPR052365">
    <property type="entry name" value="THEM4/THEM5_acyl-CoA_thioest"/>
</dbReference>
<gene>
    <name evidence="26" type="ORF">SBA5_220111</name>
</gene>
<dbReference type="InterPro" id="IPR029069">
    <property type="entry name" value="HotDog_dom_sf"/>
</dbReference>
<evidence type="ECO:0000256" key="15">
    <source>
        <dbReference type="ARBA" id="ARBA00038456"/>
    </source>
</evidence>
<feature type="domain" description="Thioesterase" evidence="25">
    <location>
        <begin position="57"/>
        <end position="130"/>
    </location>
</feature>
<proteinExistence type="inferred from homology"/>
<evidence type="ECO:0000256" key="20">
    <source>
        <dbReference type="ARBA" id="ARBA00047734"/>
    </source>
</evidence>
<sequence length="160" mass="17568">MTRHEEHLTPFAHAASNRCFGCGPANPTGLHLEFFLAPDGSVVSLPVVADTFEGHPGYLHGGIIATLLDEAMSKAVRTTGRRSMTRKMEIEYLRPVPSGAPLRIEGRILRAEERKVWVEARILNAEDKLLAHAKGLFIEVPTESRKHGRPEDRPAAGNAT</sequence>
<evidence type="ECO:0000256" key="10">
    <source>
        <dbReference type="ARBA" id="ARBA00023098"/>
    </source>
</evidence>
<evidence type="ECO:0000256" key="19">
    <source>
        <dbReference type="ARBA" id="ARBA00047588"/>
    </source>
</evidence>
<reference evidence="27" key="1">
    <citation type="submission" date="2018-02" db="EMBL/GenBank/DDBJ databases">
        <authorList>
            <person name="Hausmann B."/>
        </authorList>
    </citation>
    <scope>NUCLEOTIDE SEQUENCE [LARGE SCALE GENOMIC DNA]</scope>
    <source>
        <strain evidence="27">Peat soil MAG SbA5</strain>
    </source>
</reference>
<dbReference type="SUPFAM" id="SSF54637">
    <property type="entry name" value="Thioesterase/thiol ester dehydrase-isomerase"/>
    <property type="match status" value="1"/>
</dbReference>
<evidence type="ECO:0000256" key="1">
    <source>
        <dbReference type="ARBA" id="ARBA00004170"/>
    </source>
</evidence>
<organism evidence="26 27">
    <name type="scientific">Candidatus Sulfuritelmatomonas gaucii</name>
    <dbReference type="NCBI Taxonomy" id="2043161"/>
    <lineage>
        <taxon>Bacteria</taxon>
        <taxon>Pseudomonadati</taxon>
        <taxon>Acidobacteriota</taxon>
        <taxon>Terriglobia</taxon>
        <taxon>Terriglobales</taxon>
        <taxon>Acidobacteriaceae</taxon>
        <taxon>Candidatus Sulfuritelmatomonas</taxon>
    </lineage>
</organism>
<comment type="catalytic activity">
    <reaction evidence="14">
        <text>(9Z)-octadecenoyl-CoA + H2O = (9Z)-octadecenoate + CoA + H(+)</text>
        <dbReference type="Rhea" id="RHEA:40139"/>
        <dbReference type="ChEBI" id="CHEBI:15377"/>
        <dbReference type="ChEBI" id="CHEBI:15378"/>
        <dbReference type="ChEBI" id="CHEBI:30823"/>
        <dbReference type="ChEBI" id="CHEBI:57287"/>
        <dbReference type="ChEBI" id="CHEBI:57387"/>
    </reaction>
    <physiologicalReaction direction="left-to-right" evidence="14">
        <dbReference type="Rhea" id="RHEA:40140"/>
    </physiologicalReaction>
</comment>
<evidence type="ECO:0000256" key="4">
    <source>
        <dbReference type="ARBA" id="ARBA00022475"/>
    </source>
</evidence>
<evidence type="ECO:0000256" key="22">
    <source>
        <dbReference type="ARBA" id="ARBA00048074"/>
    </source>
</evidence>
<dbReference type="NCBIfam" id="TIGR00369">
    <property type="entry name" value="unchar_dom_1"/>
    <property type="match status" value="1"/>
</dbReference>
<evidence type="ECO:0000256" key="21">
    <source>
        <dbReference type="ARBA" id="ARBA00047969"/>
    </source>
</evidence>
<dbReference type="InterPro" id="IPR006683">
    <property type="entry name" value="Thioestr_dom"/>
</dbReference>
<dbReference type="Gene3D" id="3.10.129.10">
    <property type="entry name" value="Hotdog Thioesterase"/>
    <property type="match status" value="1"/>
</dbReference>
<keyword evidence="12" id="KW-0966">Cell projection</keyword>
<dbReference type="GO" id="GO:0016020">
    <property type="term" value="C:membrane"/>
    <property type="evidence" value="ECO:0007669"/>
    <property type="project" value="UniProtKB-SubCell"/>
</dbReference>
<evidence type="ECO:0000256" key="16">
    <source>
        <dbReference type="ARBA" id="ARBA00038848"/>
    </source>
</evidence>
<comment type="catalytic activity">
    <reaction evidence="21">
        <text>decanoyl-CoA + H2O = decanoate + CoA + H(+)</text>
        <dbReference type="Rhea" id="RHEA:40059"/>
        <dbReference type="ChEBI" id="CHEBI:15377"/>
        <dbReference type="ChEBI" id="CHEBI:15378"/>
        <dbReference type="ChEBI" id="CHEBI:27689"/>
        <dbReference type="ChEBI" id="CHEBI:57287"/>
        <dbReference type="ChEBI" id="CHEBI:61430"/>
    </reaction>
    <physiologicalReaction direction="left-to-right" evidence="21">
        <dbReference type="Rhea" id="RHEA:40060"/>
    </physiologicalReaction>
</comment>
<keyword evidence="6" id="KW-0053">Apoptosis</keyword>
<evidence type="ECO:0000313" key="26">
    <source>
        <dbReference type="EMBL" id="SPE19265.1"/>
    </source>
</evidence>
<evidence type="ECO:0000256" key="13">
    <source>
        <dbReference type="ARBA" id="ARBA00035852"/>
    </source>
</evidence>
<dbReference type="CDD" id="cd03443">
    <property type="entry name" value="PaaI_thioesterase"/>
    <property type="match status" value="1"/>
</dbReference>